<dbReference type="OrthoDB" id="9983560at2759"/>
<feature type="domain" description="FAD-binding PCMH-type" evidence="4">
    <location>
        <begin position="193"/>
        <end position="372"/>
    </location>
</feature>
<dbReference type="SUPFAM" id="SSF56176">
    <property type="entry name" value="FAD-binding/transporter-associated domain-like"/>
    <property type="match status" value="1"/>
</dbReference>
<gene>
    <name evidence="5" type="ORF">CONLIGDRAFT_652763</name>
</gene>
<dbReference type="InterPro" id="IPR036318">
    <property type="entry name" value="FAD-bd_PCMH-like_sf"/>
</dbReference>
<protein>
    <submittedName>
        <fullName evidence="5">FAD binding domain-containing protein</fullName>
    </submittedName>
</protein>
<keyword evidence="2" id="KW-0560">Oxidoreductase</keyword>
<dbReference type="InterPro" id="IPR012951">
    <property type="entry name" value="BBE"/>
</dbReference>
<dbReference type="Pfam" id="PF01565">
    <property type="entry name" value="FAD_binding_4"/>
    <property type="match status" value="1"/>
</dbReference>
<evidence type="ECO:0000313" key="6">
    <source>
        <dbReference type="Proteomes" id="UP000182658"/>
    </source>
</evidence>
<feature type="signal peptide" evidence="3">
    <location>
        <begin position="1"/>
        <end position="19"/>
    </location>
</feature>
<dbReference type="Pfam" id="PF08031">
    <property type="entry name" value="BBE"/>
    <property type="match status" value="1"/>
</dbReference>
<evidence type="ECO:0000256" key="1">
    <source>
        <dbReference type="ARBA" id="ARBA00005466"/>
    </source>
</evidence>
<keyword evidence="6" id="KW-1185">Reference proteome</keyword>
<dbReference type="Gene3D" id="3.30.465.10">
    <property type="match status" value="2"/>
</dbReference>
<feature type="chain" id="PRO_5012476022" evidence="3">
    <location>
        <begin position="20"/>
        <end position="660"/>
    </location>
</feature>
<accession>A0A1J7JVR4</accession>
<comment type="similarity">
    <text evidence="1">Belongs to the oxygen-dependent FAD-linked oxidoreductase family.</text>
</comment>
<reference evidence="5 6" key="1">
    <citation type="submission" date="2016-10" db="EMBL/GenBank/DDBJ databases">
        <title>Draft genome sequence of Coniochaeta ligniaria NRRL30616, a lignocellulolytic fungus for bioabatement of inhibitors in plant biomass hydrolysates.</title>
        <authorList>
            <consortium name="DOE Joint Genome Institute"/>
            <person name="Jimenez D.J."/>
            <person name="Hector R.E."/>
            <person name="Riley R."/>
            <person name="Sun H."/>
            <person name="Grigoriev I.V."/>
            <person name="Van Elsas J.D."/>
            <person name="Nichols N.N."/>
        </authorList>
    </citation>
    <scope>NUCLEOTIDE SEQUENCE [LARGE SCALE GENOMIC DNA]</scope>
    <source>
        <strain evidence="5 6">NRRL 30616</strain>
    </source>
</reference>
<dbReference type="PROSITE" id="PS51387">
    <property type="entry name" value="FAD_PCMH"/>
    <property type="match status" value="1"/>
</dbReference>
<dbReference type="PANTHER" id="PTHR13878:SF91">
    <property type="entry name" value="FAD BINDING DOMAIN PROTEIN (AFU_ORTHOLOGUE AFUA_6G12070)-RELATED"/>
    <property type="match status" value="1"/>
</dbReference>
<dbReference type="InParanoid" id="A0A1J7JVR4"/>
<organism evidence="5 6">
    <name type="scientific">Coniochaeta ligniaria NRRL 30616</name>
    <dbReference type="NCBI Taxonomy" id="1408157"/>
    <lineage>
        <taxon>Eukaryota</taxon>
        <taxon>Fungi</taxon>
        <taxon>Dikarya</taxon>
        <taxon>Ascomycota</taxon>
        <taxon>Pezizomycotina</taxon>
        <taxon>Sordariomycetes</taxon>
        <taxon>Sordariomycetidae</taxon>
        <taxon>Coniochaetales</taxon>
        <taxon>Coniochaetaceae</taxon>
        <taxon>Coniochaeta</taxon>
    </lineage>
</organism>
<dbReference type="InterPro" id="IPR006094">
    <property type="entry name" value="Oxid_FAD_bind_N"/>
</dbReference>
<evidence type="ECO:0000256" key="2">
    <source>
        <dbReference type="ARBA" id="ARBA00023002"/>
    </source>
</evidence>
<dbReference type="InterPro" id="IPR050432">
    <property type="entry name" value="FAD-linked_Oxidoreductases_BP"/>
</dbReference>
<dbReference type="AlphaFoldDB" id="A0A1J7JVR4"/>
<dbReference type="GO" id="GO:0016491">
    <property type="term" value="F:oxidoreductase activity"/>
    <property type="evidence" value="ECO:0007669"/>
    <property type="project" value="UniProtKB-KW"/>
</dbReference>
<dbReference type="STRING" id="1408157.A0A1J7JVR4"/>
<keyword evidence="3" id="KW-0732">Signal</keyword>
<evidence type="ECO:0000259" key="4">
    <source>
        <dbReference type="PROSITE" id="PS51387"/>
    </source>
</evidence>
<evidence type="ECO:0000256" key="3">
    <source>
        <dbReference type="SAM" id="SignalP"/>
    </source>
</evidence>
<proteinExistence type="inferred from homology"/>
<sequence length="660" mass="71594">MRSQFAAALLLPLLELASGQTLVVDDQVIPADESTVAPATDVVAADSTTAGVQLFTAETTQLTDDVLANLTNLQLSNITLFSFDANVTETTKVKRSQSGSCKTYPGDFLWPSDLVWKVFNLISGGALIKTKPYASPCYDSFGNYNAAKCATISNNWSNNSYLSTDDPTAINAVLYEGNTCLPPSLSTSDSCTLGGYPTYAIAATGVYQIQLAVNLARNLNLRLVIKNTGHDFNAKSTGAGSLSIWTHKLKSISFIQRYSDSTYTGPALKLGSGVQAYDVYNAAKQYGVTVVGGEGQTVGVMGGYIAGGGHSPMSSLYGMGADQALSFEVVTADGRFVTANANTNSDLFWALRGGGGSTFGVVTSVVVKAFPKIPVAIMSFTLMTGPTVNSTAWWGAIRAWFQDFVKYTDEGQYSYWSIVPLGGDQFMLNMAPWFAPNMTTAQLQASTAPWMATLAELGITLTPVYQQFDNYYDAWVAGFPLESWGTPNIRQASRLFPRANFQDATKFNATFNAFKSVVEDGGFVVGVNVAGDAKGNYPDNAVNPAWRETVFHAIMATIWDTSSTPAQIQAAGDTMTFDWNQRWRDVTPGSGCYLSESDYIEPNFQQAFWGTKYDRLYSLKQKYDPLGVFYAHQTVGSEDWKMSEFLYGNLPSQNSKLCRA</sequence>
<dbReference type="EMBL" id="KV875095">
    <property type="protein sequence ID" value="OIW31842.1"/>
    <property type="molecule type" value="Genomic_DNA"/>
</dbReference>
<dbReference type="InterPro" id="IPR016166">
    <property type="entry name" value="FAD-bd_PCMH"/>
</dbReference>
<dbReference type="Proteomes" id="UP000182658">
    <property type="component" value="Unassembled WGS sequence"/>
</dbReference>
<dbReference type="InterPro" id="IPR016169">
    <property type="entry name" value="FAD-bd_PCMH_sub2"/>
</dbReference>
<dbReference type="PANTHER" id="PTHR13878">
    <property type="entry name" value="GULONOLACTONE OXIDASE"/>
    <property type="match status" value="1"/>
</dbReference>
<evidence type="ECO:0000313" key="5">
    <source>
        <dbReference type="EMBL" id="OIW31842.1"/>
    </source>
</evidence>
<name>A0A1J7JVR4_9PEZI</name>
<dbReference type="GO" id="GO:0071949">
    <property type="term" value="F:FAD binding"/>
    <property type="evidence" value="ECO:0007669"/>
    <property type="project" value="InterPro"/>
</dbReference>